<accession>A0A450SWK9</accession>
<gene>
    <name evidence="1" type="ORF">BECKDK2373B_GA0170837_107223</name>
</gene>
<evidence type="ECO:0000313" key="1">
    <source>
        <dbReference type="EMBL" id="VFJ58316.1"/>
    </source>
</evidence>
<sequence length="153" mass="17010">MVFRRRPGALGRGLLIDSFNGPIYSFNGPIYSFNEPIYSFNGLIYSFNGLIYSFNGLIYSFNERIYSFNGRIASVNGHVAAEPRPNQENDSGSAWVFFAPKGLRNIAQGCGRSPLPWERQAGKTTPTGLRHCFHDIFLRNLVGVVSVSLPFPG</sequence>
<organism evidence="1">
    <name type="scientific">Candidatus Kentrum sp. DK</name>
    <dbReference type="NCBI Taxonomy" id="2126562"/>
    <lineage>
        <taxon>Bacteria</taxon>
        <taxon>Pseudomonadati</taxon>
        <taxon>Pseudomonadota</taxon>
        <taxon>Gammaproteobacteria</taxon>
        <taxon>Candidatus Kentrum</taxon>
    </lineage>
</organism>
<reference evidence="1" key="1">
    <citation type="submission" date="2019-02" db="EMBL/GenBank/DDBJ databases">
        <authorList>
            <person name="Gruber-Vodicka R. H."/>
            <person name="Seah K. B. B."/>
        </authorList>
    </citation>
    <scope>NUCLEOTIDE SEQUENCE</scope>
    <source>
        <strain evidence="1">BECK_DK47</strain>
    </source>
</reference>
<name>A0A450SWK9_9GAMM</name>
<protein>
    <submittedName>
        <fullName evidence="1">Uncharacterized protein</fullName>
    </submittedName>
</protein>
<dbReference type="AlphaFoldDB" id="A0A450SWK9"/>
<dbReference type="EMBL" id="CAADEX010000072">
    <property type="protein sequence ID" value="VFJ58316.1"/>
    <property type="molecule type" value="Genomic_DNA"/>
</dbReference>
<proteinExistence type="predicted"/>